<dbReference type="RefSeq" id="WP_316027802.1">
    <property type="nucleotide sequence ID" value="NZ_JAWDIO010000002.1"/>
</dbReference>
<gene>
    <name evidence="2" type="ORF">RS130_22620</name>
</gene>
<evidence type="ECO:0000313" key="3">
    <source>
        <dbReference type="Proteomes" id="UP001247805"/>
    </source>
</evidence>
<comment type="caution">
    <text evidence="2">The sequence shown here is derived from an EMBL/GenBank/DDBJ whole genome shotgun (WGS) entry which is preliminary data.</text>
</comment>
<keyword evidence="3" id="KW-1185">Reference proteome</keyword>
<reference evidence="2 3" key="1">
    <citation type="submission" date="2023-10" db="EMBL/GenBank/DDBJ databases">
        <title>Glaciecola aquimarina strain GGW-M5 nov., isolated from a coastal seawater.</title>
        <authorList>
            <person name="Bayburt H."/>
            <person name="Kim J.M."/>
            <person name="Choi B.J."/>
            <person name="Jeon C.O."/>
        </authorList>
    </citation>
    <scope>NUCLEOTIDE SEQUENCE [LARGE SCALE GENOMIC DNA]</scope>
    <source>
        <strain evidence="2 3">KCTC 32108</strain>
    </source>
</reference>
<sequence length="246" mass="28100">MKIQTYFSAPLVTLISALLFSTLVLADEDQINHFSIQEKIGFKETPVVNIEVSVSKKRDLHVAVVNTEGWKTVKKATKPIKQSGKFHFELPIADLQPGNYRVDAYLTPRRKDWNDRISEPVRQNMTVINEPQFKVVKKLTFAKQDKIKKVEFPKQVVGSQAVDLLINYEVTEARDLHIKLLDSGNWKEFGALKFPVAENGQITIPLTDMTTDFPASKYAWVIFLTERSKSEPISKKQGKHFLLIND</sequence>
<evidence type="ECO:0000313" key="2">
    <source>
        <dbReference type="EMBL" id="MDU0356307.1"/>
    </source>
</evidence>
<proteinExistence type="predicted"/>
<name>A0ABU3T276_9ALTE</name>
<evidence type="ECO:0000256" key="1">
    <source>
        <dbReference type="SAM" id="SignalP"/>
    </source>
</evidence>
<organism evidence="2 3">
    <name type="scientific">Paraglaciecola aquimarina</name>
    <dbReference type="NCBI Taxonomy" id="1235557"/>
    <lineage>
        <taxon>Bacteria</taxon>
        <taxon>Pseudomonadati</taxon>
        <taxon>Pseudomonadota</taxon>
        <taxon>Gammaproteobacteria</taxon>
        <taxon>Alteromonadales</taxon>
        <taxon>Alteromonadaceae</taxon>
        <taxon>Paraglaciecola</taxon>
    </lineage>
</organism>
<dbReference type="Proteomes" id="UP001247805">
    <property type="component" value="Unassembled WGS sequence"/>
</dbReference>
<feature type="signal peptide" evidence="1">
    <location>
        <begin position="1"/>
        <end position="26"/>
    </location>
</feature>
<dbReference type="EMBL" id="JAWDIO010000002">
    <property type="protein sequence ID" value="MDU0356307.1"/>
    <property type="molecule type" value="Genomic_DNA"/>
</dbReference>
<accession>A0ABU3T276</accession>
<feature type="chain" id="PRO_5047298013" description="DUF4198 domain-containing protein" evidence="1">
    <location>
        <begin position="27"/>
        <end position="246"/>
    </location>
</feature>
<evidence type="ECO:0008006" key="4">
    <source>
        <dbReference type="Google" id="ProtNLM"/>
    </source>
</evidence>
<protein>
    <recommendedName>
        <fullName evidence="4">DUF4198 domain-containing protein</fullName>
    </recommendedName>
</protein>
<keyword evidence="1" id="KW-0732">Signal</keyword>